<dbReference type="Proteomes" id="UP000186351">
    <property type="component" value="Chromosome"/>
</dbReference>
<dbReference type="OrthoDB" id="6206554at2"/>
<keyword evidence="2 5" id="KW-0812">Transmembrane</keyword>
<evidence type="ECO:0000256" key="2">
    <source>
        <dbReference type="ARBA" id="ARBA00022692"/>
    </source>
</evidence>
<keyword evidence="1" id="KW-1003">Cell membrane</keyword>
<accession>A0A1Z2XFH8</accession>
<name>A0A1B1S6A1_9BACT</name>
<feature type="domain" description="VWFA" evidence="6">
    <location>
        <begin position="91"/>
        <end position="298"/>
    </location>
</feature>
<feature type="transmembrane region" description="Helical" evidence="5">
    <location>
        <begin position="6"/>
        <end position="26"/>
    </location>
</feature>
<dbReference type="Gene3D" id="3.40.50.410">
    <property type="entry name" value="von Willebrand factor, type A domain"/>
    <property type="match status" value="1"/>
</dbReference>
<evidence type="ECO:0000256" key="1">
    <source>
        <dbReference type="ARBA" id="ARBA00022475"/>
    </source>
</evidence>
<dbReference type="InterPro" id="IPR024163">
    <property type="entry name" value="Aerotolerance_reg_N"/>
</dbReference>
<evidence type="ECO:0000256" key="5">
    <source>
        <dbReference type="SAM" id="Phobius"/>
    </source>
</evidence>
<feature type="transmembrane region" description="Helical" evidence="5">
    <location>
        <begin position="310"/>
        <end position="327"/>
    </location>
</feature>
<dbReference type="AlphaFoldDB" id="A0A1B1S6A1"/>
<protein>
    <recommendedName>
        <fullName evidence="6">VWFA domain-containing protein</fullName>
    </recommendedName>
</protein>
<keyword evidence="4 5" id="KW-0472">Membrane</keyword>
<organism evidence="7 8">
    <name type="scientific">Muribaculum intestinale</name>
    <dbReference type="NCBI Taxonomy" id="1796646"/>
    <lineage>
        <taxon>Bacteria</taxon>
        <taxon>Pseudomonadati</taxon>
        <taxon>Bacteroidota</taxon>
        <taxon>Bacteroidia</taxon>
        <taxon>Bacteroidales</taxon>
        <taxon>Muribaculaceae</taxon>
        <taxon>Muribaculum</taxon>
    </lineage>
</organism>
<dbReference type="PANTHER" id="PTHR22550:SF5">
    <property type="entry name" value="LEUCINE ZIPPER PROTEIN 4"/>
    <property type="match status" value="1"/>
</dbReference>
<dbReference type="InterPro" id="IPR050768">
    <property type="entry name" value="UPF0353/GerABKA_families"/>
</dbReference>
<reference evidence="8" key="1">
    <citation type="submission" date="2016-04" db="EMBL/GenBank/DDBJ databases">
        <title>Complete Genome Sequences of Twelve Strains of a Stable Defined Moderately Diverse Mouse Microbiota 2 (sDMDMm2).</title>
        <authorList>
            <person name="Uchimura Y."/>
            <person name="Wyss M."/>
            <person name="Brugiroux S."/>
            <person name="Limenitakis J.P."/>
            <person name="Stecher B."/>
            <person name="McCoy K.D."/>
            <person name="Macpherson A.J."/>
        </authorList>
    </citation>
    <scope>NUCLEOTIDE SEQUENCE [LARGE SCALE GENOMIC DNA]</scope>
    <source>
        <strain evidence="8">YL27</strain>
    </source>
</reference>
<dbReference type="RefSeq" id="WP_068959723.1">
    <property type="nucleotide sequence ID" value="NZ_CAJTAP010000023.1"/>
</dbReference>
<dbReference type="KEGG" id="pary:A4V02_00205"/>
<evidence type="ECO:0000256" key="4">
    <source>
        <dbReference type="ARBA" id="ARBA00023136"/>
    </source>
</evidence>
<proteinExistence type="predicted"/>
<dbReference type="PANTHER" id="PTHR22550">
    <property type="entry name" value="SPORE GERMINATION PROTEIN"/>
    <property type="match status" value="1"/>
</dbReference>
<dbReference type="Pfam" id="PF13519">
    <property type="entry name" value="VWA_2"/>
    <property type="match status" value="1"/>
</dbReference>
<dbReference type="PROSITE" id="PS50234">
    <property type="entry name" value="VWFA"/>
    <property type="match status" value="1"/>
</dbReference>
<dbReference type="STRING" id="1796646.A4V02_00205"/>
<evidence type="ECO:0000313" key="8">
    <source>
        <dbReference type="Proteomes" id="UP000186351"/>
    </source>
</evidence>
<dbReference type="Pfam" id="PF07584">
    <property type="entry name" value="BatA"/>
    <property type="match status" value="1"/>
</dbReference>
<accession>A0A1B1S6A1</accession>
<sequence length="343" mass="37113">MFSFANPGLLYLMFALLAVAGLFLWARYTRRRRLRLYGNPEVLAGLMPEASRYTPALKLVLQLVALATLVIVLARPRAGAKEEVSEVQGIEVMVCLDVSNSMLASSTDDPRGVSRLQRAKLILEKLFDKLGNDKVGLIVFAGDAYTQLPVTSDFSSAKMFLSSISTEMVPTQGTAIGAAVDMAVTSFSPDEDVHKAIIVITDGENFEDDPVAAVQAAAKQGIQVDVIGLGSAKGALIPIGRDGQFLRDDNGTPVTTRLNEEMARKIAEAGDGIYVQGASSSVVKDVDEQLKTLATSSLEKVTYKASAEQFPVFAWLALAFLIADMLLPERKIGWLKKFNFFGK</sequence>
<evidence type="ECO:0000256" key="3">
    <source>
        <dbReference type="ARBA" id="ARBA00022989"/>
    </source>
</evidence>
<dbReference type="SUPFAM" id="SSF53300">
    <property type="entry name" value="vWA-like"/>
    <property type="match status" value="1"/>
</dbReference>
<keyword evidence="8" id="KW-1185">Reference proteome</keyword>
<evidence type="ECO:0000313" key="7">
    <source>
        <dbReference type="EMBL" id="ANU62322.1"/>
    </source>
</evidence>
<dbReference type="InterPro" id="IPR036465">
    <property type="entry name" value="vWFA_dom_sf"/>
</dbReference>
<dbReference type="SMART" id="SM00327">
    <property type="entry name" value="VWA"/>
    <property type="match status" value="1"/>
</dbReference>
<dbReference type="EMBL" id="CP015402">
    <property type="protein sequence ID" value="ANU62322.1"/>
    <property type="molecule type" value="Genomic_DNA"/>
</dbReference>
<gene>
    <name evidence="7" type="ORF">A4V02_00205</name>
</gene>
<keyword evidence="3 5" id="KW-1133">Transmembrane helix</keyword>
<dbReference type="InterPro" id="IPR002035">
    <property type="entry name" value="VWF_A"/>
</dbReference>
<dbReference type="GeneID" id="65535258"/>
<evidence type="ECO:0000259" key="6">
    <source>
        <dbReference type="PROSITE" id="PS50234"/>
    </source>
</evidence>